<dbReference type="InterPro" id="IPR013078">
    <property type="entry name" value="His_Pase_superF_clade-1"/>
</dbReference>
<dbReference type="PANTHER" id="PTHR20935">
    <property type="entry name" value="PHOSPHOGLYCERATE MUTASE-RELATED"/>
    <property type="match status" value="1"/>
</dbReference>
<dbReference type="Gene3D" id="3.40.50.1240">
    <property type="entry name" value="Phosphoglycerate mutase-like"/>
    <property type="match status" value="1"/>
</dbReference>
<dbReference type="PANTHER" id="PTHR20935:SF0">
    <property type="entry name" value="SERINE_THREONINE-PROTEIN PHOSPHATASE PGAM5, MITOCHONDRIAL"/>
    <property type="match status" value="1"/>
</dbReference>
<dbReference type="CDD" id="cd07067">
    <property type="entry name" value="HP_PGM_like"/>
    <property type="match status" value="1"/>
</dbReference>
<dbReference type="InterPro" id="IPR051021">
    <property type="entry name" value="Mito_Ser/Thr_phosphatase"/>
</dbReference>
<dbReference type="SMART" id="SM00855">
    <property type="entry name" value="PGAM"/>
    <property type="match status" value="1"/>
</dbReference>
<dbReference type="RefSeq" id="WP_319953762.1">
    <property type="nucleotide sequence ID" value="NZ_JAXAVX010000003.1"/>
</dbReference>
<sequence>MPAILLVRHGQASFGVGDYDRLSDHGRRQARALGGDLHRRGWRIGRVVHGDLRRQRETADELLAGYAVAPGPAVARGARVERDVPRSVDPRWNEFDHEGLVARLPDRHRRQIASAIGVVRGREPSAVFQDLLEAALEHWIDGAEDAVQGSYSVFAADARAALEAVVAEPPADGVPVVVSSAGTISVVCGALLGMDRRGWLQLNRVMANSALTTVVSGRRGLTLVGFNDHSHLEGPGRPHRTTR</sequence>
<dbReference type="EMBL" id="JAXAVX010000003">
    <property type="protein sequence ID" value="MDX8151608.1"/>
    <property type="molecule type" value="Genomic_DNA"/>
</dbReference>
<dbReference type="Proteomes" id="UP001277761">
    <property type="component" value="Unassembled WGS sequence"/>
</dbReference>
<organism evidence="2 3">
    <name type="scientific">Patulibacter brassicae</name>
    <dbReference type="NCBI Taxonomy" id="1705717"/>
    <lineage>
        <taxon>Bacteria</taxon>
        <taxon>Bacillati</taxon>
        <taxon>Actinomycetota</taxon>
        <taxon>Thermoleophilia</taxon>
        <taxon>Solirubrobacterales</taxon>
        <taxon>Patulibacteraceae</taxon>
        <taxon>Patulibacter</taxon>
    </lineage>
</organism>
<comment type="caution">
    <text evidence="2">The sequence shown here is derived from an EMBL/GenBank/DDBJ whole genome shotgun (WGS) entry which is preliminary data.</text>
</comment>
<reference evidence="2 3" key="1">
    <citation type="submission" date="2023-11" db="EMBL/GenBank/DDBJ databases">
        <authorList>
            <person name="Xu M."/>
            <person name="Jiang T."/>
        </authorList>
    </citation>
    <scope>NUCLEOTIDE SEQUENCE [LARGE SCALE GENOMIC DNA]</scope>
    <source>
        <strain evidence="2 3">SD</strain>
    </source>
</reference>
<gene>
    <name evidence="2" type="ORF">SK069_08400</name>
</gene>
<evidence type="ECO:0000313" key="3">
    <source>
        <dbReference type="Proteomes" id="UP001277761"/>
    </source>
</evidence>
<dbReference type="SUPFAM" id="SSF53254">
    <property type="entry name" value="Phosphoglycerate mutase-like"/>
    <property type="match status" value="1"/>
</dbReference>
<dbReference type="Pfam" id="PF00300">
    <property type="entry name" value="His_Phos_1"/>
    <property type="match status" value="1"/>
</dbReference>
<proteinExistence type="predicted"/>
<keyword evidence="1" id="KW-0378">Hydrolase</keyword>
<evidence type="ECO:0000313" key="2">
    <source>
        <dbReference type="EMBL" id="MDX8151608.1"/>
    </source>
</evidence>
<evidence type="ECO:0000256" key="1">
    <source>
        <dbReference type="ARBA" id="ARBA00022801"/>
    </source>
</evidence>
<keyword evidence="3" id="KW-1185">Reference proteome</keyword>
<accession>A0ABU4VL67</accession>
<dbReference type="InterPro" id="IPR029033">
    <property type="entry name" value="His_PPase_superfam"/>
</dbReference>
<name>A0ABU4VL67_9ACTN</name>
<protein>
    <submittedName>
        <fullName evidence="2">Histidine phosphatase family protein</fullName>
    </submittedName>
</protein>